<evidence type="ECO:0000256" key="1">
    <source>
        <dbReference type="SAM" id="Phobius"/>
    </source>
</evidence>
<feature type="transmembrane region" description="Helical" evidence="1">
    <location>
        <begin position="78"/>
        <end position="99"/>
    </location>
</feature>
<reference evidence="2 3" key="1">
    <citation type="journal article" date="2023" name="Plants (Basel)">
        <title>Bridging the Gap: Combining Genomics and Transcriptomics Approaches to Understand Stylosanthes scabra, an Orphan Legume from the Brazilian Caatinga.</title>
        <authorList>
            <person name="Ferreira-Neto J.R.C."/>
            <person name="da Silva M.D."/>
            <person name="Binneck E."/>
            <person name="de Melo N.F."/>
            <person name="da Silva R.H."/>
            <person name="de Melo A.L.T.M."/>
            <person name="Pandolfi V."/>
            <person name="Bustamante F.O."/>
            <person name="Brasileiro-Vidal A.C."/>
            <person name="Benko-Iseppon A.M."/>
        </authorList>
    </citation>
    <scope>NUCLEOTIDE SEQUENCE [LARGE SCALE GENOMIC DNA]</scope>
    <source>
        <tissue evidence="2">Leaves</tissue>
    </source>
</reference>
<comment type="caution">
    <text evidence="2">The sequence shown here is derived from an EMBL/GenBank/DDBJ whole genome shotgun (WGS) entry which is preliminary data.</text>
</comment>
<dbReference type="EMBL" id="JASCZI010122787">
    <property type="protein sequence ID" value="MED6164732.1"/>
    <property type="molecule type" value="Genomic_DNA"/>
</dbReference>
<accession>A0ABU6UTT8</accession>
<keyword evidence="1" id="KW-0472">Membrane</keyword>
<keyword evidence="1" id="KW-0812">Transmembrane</keyword>
<evidence type="ECO:0000313" key="3">
    <source>
        <dbReference type="Proteomes" id="UP001341840"/>
    </source>
</evidence>
<gene>
    <name evidence="2" type="ORF">PIB30_093023</name>
</gene>
<keyword evidence="3" id="KW-1185">Reference proteome</keyword>
<dbReference type="Proteomes" id="UP001341840">
    <property type="component" value="Unassembled WGS sequence"/>
</dbReference>
<sequence length="106" mass="11151">PLLSAHRRYHHAAEAVTCAAATASSSSSSSSSFHVRAATATATAPLFLLRRKNPLGRSHCKEAATTCIADASFSLRDLATATALLAVVVVVVLLLYYVLDVLARKV</sequence>
<protein>
    <submittedName>
        <fullName evidence="2">Uncharacterized protein</fullName>
    </submittedName>
</protein>
<organism evidence="2 3">
    <name type="scientific">Stylosanthes scabra</name>
    <dbReference type="NCBI Taxonomy" id="79078"/>
    <lineage>
        <taxon>Eukaryota</taxon>
        <taxon>Viridiplantae</taxon>
        <taxon>Streptophyta</taxon>
        <taxon>Embryophyta</taxon>
        <taxon>Tracheophyta</taxon>
        <taxon>Spermatophyta</taxon>
        <taxon>Magnoliopsida</taxon>
        <taxon>eudicotyledons</taxon>
        <taxon>Gunneridae</taxon>
        <taxon>Pentapetalae</taxon>
        <taxon>rosids</taxon>
        <taxon>fabids</taxon>
        <taxon>Fabales</taxon>
        <taxon>Fabaceae</taxon>
        <taxon>Papilionoideae</taxon>
        <taxon>50 kb inversion clade</taxon>
        <taxon>dalbergioids sensu lato</taxon>
        <taxon>Dalbergieae</taxon>
        <taxon>Pterocarpus clade</taxon>
        <taxon>Stylosanthes</taxon>
    </lineage>
</organism>
<feature type="non-terminal residue" evidence="2">
    <location>
        <position position="1"/>
    </location>
</feature>
<keyword evidence="1" id="KW-1133">Transmembrane helix</keyword>
<evidence type="ECO:0000313" key="2">
    <source>
        <dbReference type="EMBL" id="MED6164732.1"/>
    </source>
</evidence>
<name>A0ABU6UTT8_9FABA</name>
<proteinExistence type="predicted"/>